<dbReference type="GO" id="GO:0042056">
    <property type="term" value="F:chemoattractant activity"/>
    <property type="evidence" value="ECO:0007669"/>
    <property type="project" value="UniProtKB-ARBA"/>
</dbReference>
<dbReference type="InterPro" id="IPR033899">
    <property type="entry name" value="CXC_Chemokine_domain"/>
</dbReference>
<protein>
    <recommendedName>
        <fullName evidence="7">C-X-C motif chemokine</fullName>
    </recommendedName>
</protein>
<reference evidence="9" key="1">
    <citation type="submission" date="2021-01" db="EMBL/GenBank/DDBJ databases">
        <authorList>
            <person name="Zahm M."/>
            <person name="Roques C."/>
            <person name="Cabau C."/>
            <person name="Klopp C."/>
            <person name="Donnadieu C."/>
            <person name="Jouanno E."/>
            <person name="Lampietro C."/>
            <person name="Louis A."/>
            <person name="Herpin A."/>
            <person name="Echchiki A."/>
            <person name="Berthelot C."/>
            <person name="Parey E."/>
            <person name="Roest-Crollius H."/>
            <person name="Braasch I."/>
            <person name="Postlethwait J."/>
            <person name="Bobe J."/>
            <person name="Montfort J."/>
            <person name="Bouchez O."/>
            <person name="Begum T."/>
            <person name="Mejri S."/>
            <person name="Adams A."/>
            <person name="Chen W.-J."/>
            <person name="Guiguen Y."/>
        </authorList>
    </citation>
    <scope>NUCLEOTIDE SEQUENCE</scope>
    <source>
        <tissue evidence="9">Blood</tissue>
    </source>
</reference>
<evidence type="ECO:0000313" key="10">
    <source>
        <dbReference type="Proteomes" id="UP000829720"/>
    </source>
</evidence>
<keyword evidence="7" id="KW-0145">Chemotaxis</keyword>
<organism evidence="9 10">
    <name type="scientific">Albula goreensis</name>
    <dbReference type="NCBI Taxonomy" id="1534307"/>
    <lineage>
        <taxon>Eukaryota</taxon>
        <taxon>Metazoa</taxon>
        <taxon>Chordata</taxon>
        <taxon>Craniata</taxon>
        <taxon>Vertebrata</taxon>
        <taxon>Euteleostomi</taxon>
        <taxon>Actinopterygii</taxon>
        <taxon>Neopterygii</taxon>
        <taxon>Teleostei</taxon>
        <taxon>Albuliformes</taxon>
        <taxon>Albulidae</taxon>
        <taxon>Albula</taxon>
    </lineage>
</organism>
<evidence type="ECO:0000256" key="2">
    <source>
        <dbReference type="ARBA" id="ARBA00010665"/>
    </source>
</evidence>
<dbReference type="InterPro" id="IPR018048">
    <property type="entry name" value="Chemokine_CXC_CS"/>
</dbReference>
<feature type="signal peptide" evidence="7">
    <location>
        <begin position="1"/>
        <end position="19"/>
    </location>
</feature>
<dbReference type="PANTHER" id="PTHR12015:SF195">
    <property type="entry name" value="CHEMOKINE INTERLEUKIN-8-LIKE DOMAIN-CONTAINING PROTEIN"/>
    <property type="match status" value="1"/>
</dbReference>
<feature type="domain" description="Chemokine interleukin-8-like" evidence="8">
    <location>
        <begin position="28"/>
        <end position="89"/>
    </location>
</feature>
<dbReference type="EMBL" id="JAERUA010000017">
    <property type="protein sequence ID" value="KAI1888277.1"/>
    <property type="molecule type" value="Genomic_DNA"/>
</dbReference>
<dbReference type="GO" id="GO:0005615">
    <property type="term" value="C:extracellular space"/>
    <property type="evidence" value="ECO:0007669"/>
    <property type="project" value="UniProtKB-UniRule"/>
</dbReference>
<evidence type="ECO:0000256" key="5">
    <source>
        <dbReference type="ARBA" id="ARBA00023157"/>
    </source>
</evidence>
<keyword evidence="7" id="KW-0732">Signal</keyword>
<dbReference type="SMART" id="SM00199">
    <property type="entry name" value="SCY"/>
    <property type="match status" value="1"/>
</dbReference>
<keyword evidence="10" id="KW-1185">Reference proteome</keyword>
<keyword evidence="3 7" id="KW-0202">Cytokine</keyword>
<evidence type="ECO:0000256" key="4">
    <source>
        <dbReference type="ARBA" id="ARBA00022525"/>
    </source>
</evidence>
<dbReference type="PROSITE" id="PS00471">
    <property type="entry name" value="SMALL_CYTOKINES_CXC"/>
    <property type="match status" value="1"/>
</dbReference>
<dbReference type="PRINTS" id="PR00436">
    <property type="entry name" value="INTERLEUKIN8"/>
</dbReference>
<evidence type="ECO:0000256" key="6">
    <source>
        <dbReference type="ARBA" id="ARBA00054901"/>
    </source>
</evidence>
<dbReference type="InterPro" id="IPR039809">
    <property type="entry name" value="Chemokine_b/g/d"/>
</dbReference>
<name>A0A8T3CXK1_9TELE</name>
<dbReference type="InterPro" id="IPR001089">
    <property type="entry name" value="Chemokine_CXC"/>
</dbReference>
<feature type="chain" id="PRO_5035970116" description="C-X-C motif chemokine" evidence="7">
    <location>
        <begin position="20"/>
        <end position="100"/>
    </location>
</feature>
<dbReference type="CDD" id="cd00273">
    <property type="entry name" value="Chemokine_CXC"/>
    <property type="match status" value="1"/>
</dbReference>
<comment type="similarity">
    <text evidence="2 7">Belongs to the intercrine alpha (chemokine CxC) family.</text>
</comment>
<dbReference type="Pfam" id="PF00048">
    <property type="entry name" value="IL8"/>
    <property type="match status" value="1"/>
</dbReference>
<comment type="function">
    <text evidence="6">Ligand for cxcr3.2. Chemotactic for macrophages.</text>
</comment>
<dbReference type="Proteomes" id="UP000829720">
    <property type="component" value="Unassembled WGS sequence"/>
</dbReference>
<keyword evidence="4 7" id="KW-0964">Secreted</keyword>
<dbReference type="Gene3D" id="2.40.50.40">
    <property type="match status" value="1"/>
</dbReference>
<dbReference type="GO" id="GO:0006955">
    <property type="term" value="P:immune response"/>
    <property type="evidence" value="ECO:0007669"/>
    <property type="project" value="InterPro"/>
</dbReference>
<evidence type="ECO:0000259" key="8">
    <source>
        <dbReference type="SMART" id="SM00199"/>
    </source>
</evidence>
<keyword evidence="5" id="KW-1015">Disulfide bond</keyword>
<dbReference type="PRINTS" id="PR00437">
    <property type="entry name" value="SMALLCYTKCXC"/>
</dbReference>
<dbReference type="GO" id="GO:0006952">
    <property type="term" value="P:defense response"/>
    <property type="evidence" value="ECO:0007669"/>
    <property type="project" value="InterPro"/>
</dbReference>
<evidence type="ECO:0000313" key="9">
    <source>
        <dbReference type="EMBL" id="KAI1888277.1"/>
    </source>
</evidence>
<sequence>MHSTVILLLLTASSLFTHGMETFGMGYNGHCKCIHYERRLIPAKNLRSIEILPRGPHCVTTEVIATLVSGDRICLDHRIQWVRKVVRFIREKQKQKGNLM</sequence>
<dbReference type="OrthoDB" id="9948647at2759"/>
<dbReference type="FunFam" id="2.40.50.40:FF:000004">
    <property type="entry name" value="C-X-C motif chemokine"/>
    <property type="match status" value="1"/>
</dbReference>
<dbReference type="InterPro" id="IPR001811">
    <property type="entry name" value="Chemokine_IL8-like_dom"/>
</dbReference>
<evidence type="ECO:0000256" key="3">
    <source>
        <dbReference type="ARBA" id="ARBA00022514"/>
    </source>
</evidence>
<proteinExistence type="inferred from homology"/>
<accession>A0A8T3CXK1</accession>
<evidence type="ECO:0000256" key="7">
    <source>
        <dbReference type="RuleBase" id="RU361149"/>
    </source>
</evidence>
<gene>
    <name evidence="9" type="ORF">AGOR_G00183370</name>
</gene>
<dbReference type="PANTHER" id="PTHR12015">
    <property type="entry name" value="SMALL INDUCIBLE CYTOKINE A"/>
    <property type="match status" value="1"/>
</dbReference>
<dbReference type="AlphaFoldDB" id="A0A8T3CXK1"/>
<dbReference type="GO" id="GO:0008009">
    <property type="term" value="F:chemokine activity"/>
    <property type="evidence" value="ECO:0007669"/>
    <property type="project" value="InterPro"/>
</dbReference>
<dbReference type="SUPFAM" id="SSF54117">
    <property type="entry name" value="Interleukin 8-like chemokines"/>
    <property type="match status" value="1"/>
</dbReference>
<dbReference type="InterPro" id="IPR036048">
    <property type="entry name" value="Interleukin_8-like_sf"/>
</dbReference>
<evidence type="ECO:0000256" key="1">
    <source>
        <dbReference type="ARBA" id="ARBA00004613"/>
    </source>
</evidence>
<comment type="subcellular location">
    <subcellularLocation>
        <location evidence="1 7">Secreted</location>
    </subcellularLocation>
</comment>
<comment type="caution">
    <text evidence="9">The sequence shown here is derived from an EMBL/GenBank/DDBJ whole genome shotgun (WGS) entry which is preliminary data.</text>
</comment>